<dbReference type="RefSeq" id="WP_276974535.1">
    <property type="nucleotide sequence ID" value="NZ_JBFSHR010000047.1"/>
</dbReference>
<reference evidence="1 2" key="1">
    <citation type="submission" date="2024-07" db="EMBL/GenBank/DDBJ databases">
        <title>Draft Genome Sequence of Ferrimicrobium acidiphilum Strain YE2023, Isolated from a Pulp of Bioleach Reactor.</title>
        <authorList>
            <person name="Elkina Y.A."/>
            <person name="Bulaeva A.G."/>
            <person name="Beletsky A.V."/>
            <person name="Mardanov A.V."/>
        </authorList>
    </citation>
    <scope>NUCLEOTIDE SEQUENCE [LARGE SCALE GENOMIC DNA]</scope>
    <source>
        <strain evidence="1 2">YE2023</strain>
    </source>
</reference>
<dbReference type="Proteomes" id="UP001560267">
    <property type="component" value="Unassembled WGS sequence"/>
</dbReference>
<name>A0ABV3Y589_9ACTN</name>
<protein>
    <submittedName>
        <fullName evidence="1">Uncharacterized protein</fullName>
    </submittedName>
</protein>
<comment type="caution">
    <text evidence="1">The sequence shown here is derived from an EMBL/GenBank/DDBJ whole genome shotgun (WGS) entry which is preliminary data.</text>
</comment>
<dbReference type="EMBL" id="JBFSHR010000047">
    <property type="protein sequence ID" value="MEX6430329.1"/>
    <property type="molecule type" value="Genomic_DNA"/>
</dbReference>
<evidence type="ECO:0000313" key="2">
    <source>
        <dbReference type="Proteomes" id="UP001560267"/>
    </source>
</evidence>
<evidence type="ECO:0000313" key="1">
    <source>
        <dbReference type="EMBL" id="MEX6430329.1"/>
    </source>
</evidence>
<proteinExistence type="predicted"/>
<gene>
    <name evidence="1" type="ORF">AB6A68_10870</name>
</gene>
<keyword evidence="2" id="KW-1185">Reference proteome</keyword>
<sequence>MSTMVGGSALWAANALSAARQTETSLSRLTSQRRREQRGGEILEVTGLLRSVLEGEACARIRVGVSDGMWNFRWLGPKLEPKEGYE</sequence>
<organism evidence="1 2">
    <name type="scientific">Ferrimicrobium acidiphilum</name>
    <dbReference type="NCBI Taxonomy" id="121039"/>
    <lineage>
        <taxon>Bacteria</taxon>
        <taxon>Bacillati</taxon>
        <taxon>Actinomycetota</taxon>
        <taxon>Acidimicrobiia</taxon>
        <taxon>Acidimicrobiales</taxon>
        <taxon>Acidimicrobiaceae</taxon>
        <taxon>Ferrimicrobium</taxon>
    </lineage>
</organism>
<accession>A0ABV3Y589</accession>